<reference evidence="2" key="1">
    <citation type="journal article" date="2019" name="MBio">
        <title>Comparative genomics for the elucidation of multidrug resistance (MDR) in Candida lusitaniae.</title>
        <authorList>
            <person name="Kannan A."/>
            <person name="Asner S.A."/>
            <person name="Trachsel E."/>
            <person name="Kelly S."/>
            <person name="Parker J."/>
            <person name="Sanglard D."/>
        </authorList>
    </citation>
    <scope>NUCLEOTIDE SEQUENCE [LARGE SCALE GENOMIC DNA]</scope>
    <source>
        <strain evidence="2">P1</strain>
    </source>
</reference>
<evidence type="ECO:0000313" key="2">
    <source>
        <dbReference type="Proteomes" id="UP000326582"/>
    </source>
</evidence>
<evidence type="ECO:0000313" key="1">
    <source>
        <dbReference type="EMBL" id="QFZ28026.1"/>
    </source>
</evidence>
<dbReference type="Proteomes" id="UP000326582">
    <property type="component" value="Chromosome 4"/>
</dbReference>
<name>A0ACD0WL15_CLALS</name>
<accession>A0ACD0WL15</accession>
<keyword evidence="2" id="KW-1185">Reference proteome</keyword>
<protein>
    <submittedName>
        <fullName evidence="1">Ran-specific GTPase-activating protein</fullName>
    </submittedName>
</protein>
<organism evidence="1 2">
    <name type="scientific">Clavispora lusitaniae</name>
    <name type="common">Candida lusitaniae</name>
    <dbReference type="NCBI Taxonomy" id="36911"/>
    <lineage>
        <taxon>Eukaryota</taxon>
        <taxon>Fungi</taxon>
        <taxon>Dikarya</taxon>
        <taxon>Ascomycota</taxon>
        <taxon>Saccharomycotina</taxon>
        <taxon>Pichiomycetes</taxon>
        <taxon>Metschnikowiaceae</taxon>
        <taxon>Clavispora</taxon>
    </lineage>
</organism>
<proteinExistence type="predicted"/>
<gene>
    <name evidence="1" type="ORF">EJF14_40048</name>
</gene>
<sequence length="435" mass="47612">MDDILAKASSQAMSFAIRSGISLASGFAIKTVARFLDKIPPAEKKRIEAANARLHQKTKIVATAIDLVRLEAARGHSALEATVDLVADLSDQIARFDENIVRLVDAMNNSNQKATIVQVERAIGELLAEINDAIPLLNLSLVACGANLEAARAPRFSPGRLLQAAAHLEACDRHFDGARDVAAGPAFDLTMYTVFYRAKSAETREAKQTEKKQLETKQSETKSSPNSESVGLTWKEEYARASVRLVRRRGDARAYEIVAAEDFDDGRYHEDEPARQRNIAVAHIRRQFFSASGRLLRLEGSNSPVLIFKVAAAAGAPPEYIAFGEARFDSDSDSDSDSSDYEDAHDTVRAERSTTLSLLQYLVRLAALQENEQMSVLDITDEKLALYLHDETDGSFYPKTSAERASAAAAGRAQNSALQLDSNIARLKNLSLGRD</sequence>
<dbReference type="EMBL" id="CP038487">
    <property type="protein sequence ID" value="QFZ28026.1"/>
    <property type="molecule type" value="Genomic_DNA"/>
</dbReference>